<dbReference type="Proteomes" id="UP000577362">
    <property type="component" value="Unassembled WGS sequence"/>
</dbReference>
<dbReference type="PIRSF" id="PIRSF001365">
    <property type="entry name" value="DHDPS"/>
    <property type="match status" value="1"/>
</dbReference>
<dbReference type="AlphaFoldDB" id="A0A840BVZ0"/>
<accession>A0A840BVZ0</accession>
<keyword evidence="6" id="KW-1185">Reference proteome</keyword>
<proteinExistence type="inferred from homology"/>
<dbReference type="GO" id="GO:0008840">
    <property type="term" value="F:4-hydroxy-tetrahydrodipicolinate synthase activity"/>
    <property type="evidence" value="ECO:0007669"/>
    <property type="project" value="UniProtKB-EC"/>
</dbReference>
<dbReference type="RefSeq" id="WP_183316831.1">
    <property type="nucleotide sequence ID" value="NZ_JACIEN010000002.1"/>
</dbReference>
<dbReference type="Gene3D" id="3.20.20.70">
    <property type="entry name" value="Aldolase class I"/>
    <property type="match status" value="1"/>
</dbReference>
<dbReference type="PANTHER" id="PTHR12128">
    <property type="entry name" value="DIHYDRODIPICOLINATE SYNTHASE"/>
    <property type="match status" value="1"/>
</dbReference>
<evidence type="ECO:0000313" key="5">
    <source>
        <dbReference type="EMBL" id="MBB4017525.1"/>
    </source>
</evidence>
<dbReference type="InterPro" id="IPR013785">
    <property type="entry name" value="Aldolase_TIM"/>
</dbReference>
<protein>
    <submittedName>
        <fullName evidence="5">4-hydroxy-tetrahydrodipicolinate synthase</fullName>
        <ecNumber evidence="5">4.3.3.7</ecNumber>
    </submittedName>
</protein>
<reference evidence="5 6" key="1">
    <citation type="submission" date="2020-08" db="EMBL/GenBank/DDBJ databases">
        <title>Genomic Encyclopedia of Type Strains, Phase IV (KMG-IV): sequencing the most valuable type-strain genomes for metagenomic binning, comparative biology and taxonomic classification.</title>
        <authorList>
            <person name="Goeker M."/>
        </authorList>
    </citation>
    <scope>NUCLEOTIDE SEQUENCE [LARGE SCALE GENOMIC DNA]</scope>
    <source>
        <strain evidence="5 6">DSM 103737</strain>
    </source>
</reference>
<organism evidence="5 6">
    <name type="scientific">Chelatococcus caeni</name>
    <dbReference type="NCBI Taxonomy" id="1348468"/>
    <lineage>
        <taxon>Bacteria</taxon>
        <taxon>Pseudomonadati</taxon>
        <taxon>Pseudomonadota</taxon>
        <taxon>Alphaproteobacteria</taxon>
        <taxon>Hyphomicrobiales</taxon>
        <taxon>Chelatococcaceae</taxon>
        <taxon>Chelatococcus</taxon>
    </lineage>
</organism>
<evidence type="ECO:0000256" key="3">
    <source>
        <dbReference type="PIRNR" id="PIRNR001365"/>
    </source>
</evidence>
<dbReference type="GO" id="GO:0005829">
    <property type="term" value="C:cytosol"/>
    <property type="evidence" value="ECO:0007669"/>
    <property type="project" value="TreeGrafter"/>
</dbReference>
<dbReference type="InterPro" id="IPR002220">
    <property type="entry name" value="DapA-like"/>
</dbReference>
<dbReference type="Pfam" id="PF00701">
    <property type="entry name" value="DHDPS"/>
    <property type="match status" value="1"/>
</dbReference>
<evidence type="ECO:0000256" key="4">
    <source>
        <dbReference type="PIRSR" id="PIRSR001365-2"/>
    </source>
</evidence>
<dbReference type="SMART" id="SM01130">
    <property type="entry name" value="DHDPS"/>
    <property type="match status" value="1"/>
</dbReference>
<gene>
    <name evidence="5" type="ORF">GGR16_002554</name>
</gene>
<dbReference type="PANTHER" id="PTHR12128:SF66">
    <property type="entry name" value="4-HYDROXY-2-OXOGLUTARATE ALDOLASE, MITOCHONDRIAL"/>
    <property type="match status" value="1"/>
</dbReference>
<dbReference type="SUPFAM" id="SSF51569">
    <property type="entry name" value="Aldolase"/>
    <property type="match status" value="1"/>
</dbReference>
<keyword evidence="2 3" id="KW-0456">Lyase</keyword>
<evidence type="ECO:0000313" key="6">
    <source>
        <dbReference type="Proteomes" id="UP000577362"/>
    </source>
</evidence>
<dbReference type="CDD" id="cd00408">
    <property type="entry name" value="DHDPS-like"/>
    <property type="match status" value="1"/>
</dbReference>
<comment type="caution">
    <text evidence="5">The sequence shown here is derived from an EMBL/GenBank/DDBJ whole genome shotgun (WGS) entry which is preliminary data.</text>
</comment>
<name>A0A840BVZ0_9HYPH</name>
<comment type="similarity">
    <text evidence="1 3">Belongs to the DapA family.</text>
</comment>
<feature type="binding site" evidence="4">
    <location>
        <position position="209"/>
    </location>
    <ligand>
        <name>pyruvate</name>
        <dbReference type="ChEBI" id="CHEBI:15361"/>
    </ligand>
</feature>
<evidence type="ECO:0000256" key="1">
    <source>
        <dbReference type="ARBA" id="ARBA00007592"/>
    </source>
</evidence>
<dbReference type="EMBL" id="JACIEN010000002">
    <property type="protein sequence ID" value="MBB4017525.1"/>
    <property type="molecule type" value="Genomic_DNA"/>
</dbReference>
<sequence>MNASSPFSGIHAVVYALFDGHERLDRQAMRRQTQLCLDAGVHGMVALGLATEVAKLTAAERRQLMDWVAQDTNGRVPLGFTIYGASVAEQVEGVKAAAAAGADWVILQPPMVGSYGAGEYIDFFGRVAGSTDLPVAIQNAPAYMGRGLSADDIVTLTTRFPNIRLLKGEGASIDIERLIATTAGRLPVFNGRGGLELIDNLRAGCVGLILAPECIDRAVHIHERWRTGDEEAAMAGYAEILPAIVFVMQSLETMIAYGKRLFGERAGLAIHDRAPALRPTDFGLDMMRRYARRLGPLTGR</sequence>
<evidence type="ECO:0000256" key="2">
    <source>
        <dbReference type="ARBA" id="ARBA00023239"/>
    </source>
</evidence>
<dbReference type="EC" id="4.3.3.7" evidence="5"/>